<evidence type="ECO:0000313" key="3">
    <source>
        <dbReference type="Proteomes" id="UP000224006"/>
    </source>
</evidence>
<feature type="compositionally biased region" description="Basic and acidic residues" evidence="1">
    <location>
        <begin position="559"/>
        <end position="573"/>
    </location>
</feature>
<reference evidence="2 3" key="1">
    <citation type="submission" date="2017-09" db="EMBL/GenBank/DDBJ databases">
        <title>Genome sequencing of Besnoitia besnoiti strain Bb-Ger1.</title>
        <authorList>
            <person name="Schares G."/>
            <person name="Venepally P."/>
            <person name="Lorenzi H.A."/>
        </authorList>
    </citation>
    <scope>NUCLEOTIDE SEQUENCE [LARGE SCALE GENOMIC DNA]</scope>
    <source>
        <strain evidence="2 3">Bb-Ger1</strain>
    </source>
</reference>
<dbReference type="AlphaFoldDB" id="A0A2A9M2S6"/>
<gene>
    <name evidence="2" type="ORF">BESB_014000</name>
</gene>
<dbReference type="GeneID" id="40306462"/>
<dbReference type="EMBL" id="NWUJ01000010">
    <property type="protein sequence ID" value="PFH32788.1"/>
    <property type="molecule type" value="Genomic_DNA"/>
</dbReference>
<dbReference type="Proteomes" id="UP000224006">
    <property type="component" value="Chromosome IX"/>
</dbReference>
<feature type="compositionally biased region" description="Polar residues" evidence="1">
    <location>
        <begin position="343"/>
        <end position="357"/>
    </location>
</feature>
<evidence type="ECO:0000256" key="1">
    <source>
        <dbReference type="SAM" id="MobiDB-lite"/>
    </source>
</evidence>
<comment type="caution">
    <text evidence="2">The sequence shown here is derived from an EMBL/GenBank/DDBJ whole genome shotgun (WGS) entry which is preliminary data.</text>
</comment>
<keyword evidence="3" id="KW-1185">Reference proteome</keyword>
<evidence type="ECO:0000313" key="2">
    <source>
        <dbReference type="EMBL" id="PFH32788.1"/>
    </source>
</evidence>
<dbReference type="OrthoDB" id="333644at2759"/>
<organism evidence="2 3">
    <name type="scientific">Besnoitia besnoiti</name>
    <name type="common">Apicomplexan protozoan</name>
    <dbReference type="NCBI Taxonomy" id="94643"/>
    <lineage>
        <taxon>Eukaryota</taxon>
        <taxon>Sar</taxon>
        <taxon>Alveolata</taxon>
        <taxon>Apicomplexa</taxon>
        <taxon>Conoidasida</taxon>
        <taxon>Coccidia</taxon>
        <taxon>Eucoccidiorida</taxon>
        <taxon>Eimeriorina</taxon>
        <taxon>Sarcocystidae</taxon>
        <taxon>Besnoitia</taxon>
    </lineage>
</organism>
<feature type="region of interest" description="Disordered" evidence="1">
    <location>
        <begin position="250"/>
        <end position="401"/>
    </location>
</feature>
<name>A0A2A9M2S6_BESBE</name>
<dbReference type="RefSeq" id="XP_029216797.1">
    <property type="nucleotide sequence ID" value="XM_029360130.1"/>
</dbReference>
<feature type="compositionally biased region" description="Low complexity" evidence="1">
    <location>
        <begin position="278"/>
        <end position="293"/>
    </location>
</feature>
<dbReference type="VEuPathDB" id="ToxoDB:BESB_014000"/>
<proteinExistence type="predicted"/>
<accession>A0A2A9M2S6</accession>
<sequence>MGAFRGLRGGLAFEEGRKAVEVTRRPRVPSRSRLLFSLSRPTPVSLSSPPLAPPLLAPALRTPVCQLSPYAAPPRWSSSPSASSSAMSSCSPLRPPRARSLSLAASDLLSASSSPPPSSEPAAPVRLCTKTSTHSSVARRRLPLVSRRFRSRASPQSVSYVFPIDYPFSSSSFVVPPSISPFSSVVAAYYCFPSYSPQRSVRFFHHSSEDRSAAPGIRKLSALSICTSTTPLQSGQRAFRCVYTSAGGGGKEGDPGCASQQHGHRQPPNPPERESRRFSTPSFPSSLSPTSSSCSAVEADRPANCAQADRPGEETRLSSSYPPQHLRRSAPHLPFSWTPPTPSSLGEKTATSRQSSGGREAEREPVPPNFGAGADRRMPRQQEVNRNCPSRPQEGVRASPASLPVASLCRYGLRLPDVSPTSPSSSPGSYVSSAVRSARPEFHASFPLSSLAAAPSEPPASPWAGGGAYSAAGSRDVESRGVSAGTGNRRTAGAPALSTSPWGEPEAEDSRGETNHTLAAFAPPSGLRQPNSDRLATEVPRAPERDPRAHDRRPRLERRRRDAERRQERHWQQEGLEAARPRLRDVKERREKVKTVVGRLLEEAVELVEAFEVCKEGESGDLSERMRKMEKCQSDIFDIHKKIAAHVHAATEEELLELRGHVEALLMRQKLVVHRHLLLPLLEELYRRDMVGGVRTSTLVRYFRDLCDTGHGEGAVPDVLIKRVHASIMDRKREFLESHDLGNALLLFLYNCCLLRLPTGGLYSEWAQRTLQPMSGKPGEAREPVKISPPLVVFISRVLIAERCGVVGVWHAVLDLTLSIDPRTSPFFFAASASVELKPARQPAGSSAWVLEAEGAEGDAAPADGEADDRLSRYCPGDEAQWLANATRTAAGAASMGIRFHPALQIIFDRVVEAAKKVASDAAFRTLFVCQAERHSCRLLQYIWSLCFYNLHLHEDFPQVLHAACRHGRLDYAAQYLLNFSSPAFVPFQVAEAIMFGQRENGALVRSCLSATSTEILEDILTCVRPSCPAWASNFLSPHPHFRGEFERFLSLNEIRFSFLNRRGVSCLHLVDLKGDGAAPSPPPPSSAAPKTSATASSASRVCVVLIDLARQPRDLTPAIQPGLLGGHMMQNRLLRRLGWRVEVVCQSEWDALDVEGKHTLVKQIRVRSTKKSNAC</sequence>
<protein>
    <recommendedName>
        <fullName evidence="4">RAP domain-containing protein</fullName>
    </recommendedName>
</protein>
<feature type="region of interest" description="Disordered" evidence="1">
    <location>
        <begin position="451"/>
        <end position="573"/>
    </location>
</feature>
<evidence type="ECO:0008006" key="4">
    <source>
        <dbReference type="Google" id="ProtNLM"/>
    </source>
</evidence>
<dbReference type="KEGG" id="bbes:BESB_014000"/>